<feature type="transmembrane region" description="Helical" evidence="1">
    <location>
        <begin position="46"/>
        <end position="68"/>
    </location>
</feature>
<evidence type="ECO:0000313" key="3">
    <source>
        <dbReference type="Proteomes" id="UP000472271"/>
    </source>
</evidence>
<dbReference type="Proteomes" id="UP000472271">
    <property type="component" value="Chromosome 8"/>
</dbReference>
<feature type="transmembrane region" description="Helical" evidence="1">
    <location>
        <begin position="6"/>
        <end position="34"/>
    </location>
</feature>
<keyword evidence="3" id="KW-1185">Reference proteome</keyword>
<evidence type="ECO:0000256" key="1">
    <source>
        <dbReference type="SAM" id="Phobius"/>
    </source>
</evidence>
<proteinExistence type="predicted"/>
<dbReference type="Pfam" id="PF15125">
    <property type="entry name" value="TMEM238"/>
    <property type="match status" value="1"/>
</dbReference>
<dbReference type="PANTHER" id="PTHR28613">
    <property type="entry name" value="SI:CH211-232M10.4-RELATED"/>
    <property type="match status" value="1"/>
</dbReference>
<dbReference type="AlphaFoldDB" id="A0A672YML7"/>
<reference evidence="2" key="3">
    <citation type="submission" date="2025-09" db="UniProtKB">
        <authorList>
            <consortium name="Ensembl"/>
        </authorList>
    </citation>
    <scope>IDENTIFICATION</scope>
</reference>
<organism evidence="2 3">
    <name type="scientific">Sphaeramia orbicularis</name>
    <name type="common">orbiculate cardinalfish</name>
    <dbReference type="NCBI Taxonomy" id="375764"/>
    <lineage>
        <taxon>Eukaryota</taxon>
        <taxon>Metazoa</taxon>
        <taxon>Chordata</taxon>
        <taxon>Craniata</taxon>
        <taxon>Vertebrata</taxon>
        <taxon>Euteleostomi</taxon>
        <taxon>Actinopterygii</taxon>
        <taxon>Neopterygii</taxon>
        <taxon>Teleostei</taxon>
        <taxon>Neoteleostei</taxon>
        <taxon>Acanthomorphata</taxon>
        <taxon>Gobiaria</taxon>
        <taxon>Kurtiformes</taxon>
        <taxon>Apogonoidei</taxon>
        <taxon>Apogonidae</taxon>
        <taxon>Apogoninae</taxon>
        <taxon>Sphaeramia</taxon>
    </lineage>
</organism>
<keyword evidence="1" id="KW-0472">Membrane</keyword>
<sequence>MDPVAFVGSCLPLFVLALLSDVIGLVLLFVGIFANLRVDGRFYGDFFIYTGSIIIFFSLGFWLLWYLGNVPVQEQEDGSGSDVLHVSYLFHFISLCLHGYMHEVHILSALFSCFMAEY</sequence>
<dbReference type="InterPro" id="IPR029365">
    <property type="entry name" value="TMEM238"/>
</dbReference>
<dbReference type="PANTHER" id="PTHR28613:SF7">
    <property type="entry name" value="TRANSMEMBRANE PROTEIN 238"/>
    <property type="match status" value="1"/>
</dbReference>
<dbReference type="InParanoid" id="A0A672YML7"/>
<reference evidence="2" key="2">
    <citation type="submission" date="2025-08" db="UniProtKB">
        <authorList>
            <consortium name="Ensembl"/>
        </authorList>
    </citation>
    <scope>IDENTIFICATION</scope>
</reference>
<reference evidence="2" key="1">
    <citation type="submission" date="2019-06" db="EMBL/GenBank/DDBJ databases">
        <authorList>
            <consortium name="Wellcome Sanger Institute Data Sharing"/>
        </authorList>
    </citation>
    <scope>NUCLEOTIDE SEQUENCE [LARGE SCALE GENOMIC DNA]</scope>
</reference>
<feature type="transmembrane region" description="Helical" evidence="1">
    <location>
        <begin position="88"/>
        <end position="114"/>
    </location>
</feature>
<evidence type="ECO:0008006" key="4">
    <source>
        <dbReference type="Google" id="ProtNLM"/>
    </source>
</evidence>
<protein>
    <recommendedName>
        <fullName evidence="4">Transmembrane protein 238 like</fullName>
    </recommendedName>
</protein>
<keyword evidence="1" id="KW-0812">Transmembrane</keyword>
<dbReference type="Ensembl" id="ENSSORT00005006109.1">
    <property type="protein sequence ID" value="ENSSORP00005005861.1"/>
    <property type="gene ID" value="ENSSORG00005003520.1"/>
</dbReference>
<keyword evidence="1" id="KW-1133">Transmembrane helix</keyword>
<evidence type="ECO:0000313" key="2">
    <source>
        <dbReference type="Ensembl" id="ENSSORP00005005861.1"/>
    </source>
</evidence>
<accession>A0A672YML7</accession>
<name>A0A672YML7_9TELE</name>